<dbReference type="GO" id="GO:0008955">
    <property type="term" value="F:peptidoglycan glycosyltransferase activity"/>
    <property type="evidence" value="ECO:0007669"/>
    <property type="project" value="UniProtKB-UniRule"/>
</dbReference>
<dbReference type="GO" id="GO:0032153">
    <property type="term" value="C:cell division site"/>
    <property type="evidence" value="ECO:0007669"/>
    <property type="project" value="TreeGrafter"/>
</dbReference>
<keyword evidence="4 6" id="KW-1133">Transmembrane helix</keyword>
<feature type="transmembrane region" description="Helical" evidence="6">
    <location>
        <begin position="199"/>
        <end position="220"/>
    </location>
</feature>
<dbReference type="InterPro" id="IPR001182">
    <property type="entry name" value="FtsW/RodA"/>
</dbReference>
<dbReference type="RefSeq" id="WP_104373045.1">
    <property type="nucleotide sequence ID" value="NZ_BFAV01000153.1"/>
</dbReference>
<evidence type="ECO:0000256" key="5">
    <source>
        <dbReference type="ARBA" id="ARBA00023136"/>
    </source>
</evidence>
<dbReference type="GO" id="GO:0008360">
    <property type="term" value="P:regulation of cell shape"/>
    <property type="evidence" value="ECO:0007669"/>
    <property type="project" value="UniProtKB-KW"/>
</dbReference>
<dbReference type="Pfam" id="PF01098">
    <property type="entry name" value="FTSW_RODA_SPOVE"/>
    <property type="match status" value="2"/>
</dbReference>
<evidence type="ECO:0000256" key="6">
    <source>
        <dbReference type="HAMAP-Rule" id="MF_02079"/>
    </source>
</evidence>
<reference evidence="8" key="1">
    <citation type="submission" date="2018-02" db="EMBL/GenBank/DDBJ databases">
        <title>Genome sequence of Desulfocucumis palustris strain NAW-5.</title>
        <authorList>
            <person name="Watanabe M."/>
            <person name="Kojima H."/>
            <person name="Fukui M."/>
        </authorList>
    </citation>
    <scope>NUCLEOTIDE SEQUENCE [LARGE SCALE GENOMIC DNA]</scope>
    <source>
        <strain evidence="8">NAW-5</strain>
    </source>
</reference>
<dbReference type="GO" id="GO:0071555">
    <property type="term" value="P:cell wall organization"/>
    <property type="evidence" value="ECO:0007669"/>
    <property type="project" value="UniProtKB-KW"/>
</dbReference>
<dbReference type="EC" id="2.4.99.28" evidence="6"/>
<evidence type="ECO:0000256" key="1">
    <source>
        <dbReference type="ARBA" id="ARBA00004141"/>
    </source>
</evidence>
<dbReference type="PANTHER" id="PTHR30474:SF1">
    <property type="entry name" value="PEPTIDOGLYCAN GLYCOSYLTRANSFERASE MRDB"/>
    <property type="match status" value="1"/>
</dbReference>
<keyword evidence="3 6" id="KW-0133">Cell shape</keyword>
<dbReference type="GO" id="GO:0051301">
    <property type="term" value="P:cell division"/>
    <property type="evidence" value="ECO:0007669"/>
    <property type="project" value="InterPro"/>
</dbReference>
<organism evidence="7 8">
    <name type="scientific">Desulfocucumis palustris</name>
    <dbReference type="NCBI Taxonomy" id="1898651"/>
    <lineage>
        <taxon>Bacteria</taxon>
        <taxon>Bacillati</taxon>
        <taxon>Bacillota</taxon>
        <taxon>Clostridia</taxon>
        <taxon>Eubacteriales</taxon>
        <taxon>Desulfocucumaceae</taxon>
        <taxon>Desulfocucumis</taxon>
    </lineage>
</organism>
<evidence type="ECO:0000256" key="3">
    <source>
        <dbReference type="ARBA" id="ARBA00022960"/>
    </source>
</evidence>
<evidence type="ECO:0000256" key="2">
    <source>
        <dbReference type="ARBA" id="ARBA00022692"/>
    </source>
</evidence>
<gene>
    <name evidence="6" type="primary">rodA</name>
    <name evidence="7" type="ORF">DCCM_4004</name>
</gene>
<feature type="transmembrane region" description="Helical" evidence="6">
    <location>
        <begin position="12"/>
        <end position="33"/>
    </location>
</feature>
<comment type="function">
    <text evidence="6">Peptidoglycan polymerase that is essential for cell wall elongation.</text>
</comment>
<feature type="transmembrane region" description="Helical" evidence="6">
    <location>
        <begin position="394"/>
        <end position="416"/>
    </location>
</feature>
<evidence type="ECO:0000313" key="8">
    <source>
        <dbReference type="Proteomes" id="UP000239549"/>
    </source>
</evidence>
<dbReference type="PANTHER" id="PTHR30474">
    <property type="entry name" value="CELL CYCLE PROTEIN"/>
    <property type="match status" value="1"/>
</dbReference>
<dbReference type="GO" id="GO:0009252">
    <property type="term" value="P:peptidoglycan biosynthetic process"/>
    <property type="evidence" value="ECO:0007669"/>
    <property type="project" value="UniProtKB-UniRule"/>
</dbReference>
<dbReference type="AlphaFoldDB" id="A0A2L2XFV0"/>
<keyword evidence="6" id="KW-0961">Cell wall biogenesis/degradation</keyword>
<dbReference type="EMBL" id="BFAV01000153">
    <property type="protein sequence ID" value="GBF34884.1"/>
    <property type="molecule type" value="Genomic_DNA"/>
</dbReference>
<accession>A0A2L2XFV0</accession>
<proteinExistence type="inferred from homology"/>
<feature type="transmembrane region" description="Helical" evidence="6">
    <location>
        <begin position="362"/>
        <end position="382"/>
    </location>
</feature>
<feature type="transmembrane region" description="Helical" evidence="6">
    <location>
        <begin position="92"/>
        <end position="112"/>
    </location>
</feature>
<keyword evidence="6" id="KW-0573">Peptidoglycan synthesis</keyword>
<keyword evidence="6" id="KW-0808">Transferase</keyword>
<feature type="transmembrane region" description="Helical" evidence="6">
    <location>
        <begin position="59"/>
        <end position="80"/>
    </location>
</feature>
<sequence length="458" mass="51350">MIKRIIKNIDYTLAITTLLIIIFSLIVIGSATLEFTDASFTKLKDLNFFVKLLKLDYEYVIRQFVWVLIGIVAMVAVLYIDYEDLGKYTRSLYILNLVMLLAVRFMGETALGAQRWIPIGPFQFQPSEFAKIIIIITFADFLVKREGRLNRFRDLIPCFIFVGIPMLLILAQPDLGTSLVFIAITFGMLFAAGARPALLVGIIGIGLLAGVTLYNVHAYYHSADMVLEERLVEVKKAIGGNSLYVDSDQGVQNDLKKNHLTGSKKDLQTYYDILVKEHEKAHQRHEKFHKYTLKEYQMTRLTIFMDPESDLLGAGYHVWQSRIALGSGGLSGKGLLGGTQSHYTFLPIRHTDFIYSVVGEEFGFIGAVTLLALYFVLLYRGVQIAMMARDTYGSLLAVGVVSKFAFHIMVNIGMTAGVMPVTGIPLPLFSYGGSNMLANLISIGILMNIYVRRQKLIF</sequence>
<feature type="transmembrane region" description="Helical" evidence="6">
    <location>
        <begin position="177"/>
        <end position="194"/>
    </location>
</feature>
<name>A0A2L2XFV0_9FIRM</name>
<comment type="subcellular location">
    <subcellularLocation>
        <location evidence="6">Cell membrane</location>
        <topology evidence="6">Multi-pass membrane protein</topology>
    </subcellularLocation>
    <subcellularLocation>
        <location evidence="1">Membrane</location>
        <topology evidence="1">Multi-pass membrane protein</topology>
    </subcellularLocation>
</comment>
<feature type="transmembrane region" description="Helical" evidence="6">
    <location>
        <begin position="428"/>
        <end position="451"/>
    </location>
</feature>
<feature type="transmembrane region" description="Helical" evidence="6">
    <location>
        <begin position="155"/>
        <end position="171"/>
    </location>
</feature>
<comment type="caution">
    <text evidence="7">The sequence shown here is derived from an EMBL/GenBank/DDBJ whole genome shotgun (WGS) entry which is preliminary data.</text>
</comment>
<keyword evidence="5 6" id="KW-0472">Membrane</keyword>
<dbReference type="UniPathway" id="UPA00219"/>
<dbReference type="GO" id="GO:0015648">
    <property type="term" value="F:lipid-linked peptidoglycan transporter activity"/>
    <property type="evidence" value="ECO:0007669"/>
    <property type="project" value="TreeGrafter"/>
</dbReference>
<dbReference type="GO" id="GO:0005886">
    <property type="term" value="C:plasma membrane"/>
    <property type="evidence" value="ECO:0007669"/>
    <property type="project" value="UniProtKB-SubCell"/>
</dbReference>
<comment type="pathway">
    <text evidence="6">Cell wall biogenesis; peptidoglycan biosynthesis.</text>
</comment>
<evidence type="ECO:0000313" key="7">
    <source>
        <dbReference type="EMBL" id="GBF34884.1"/>
    </source>
</evidence>
<keyword evidence="6" id="KW-1003">Cell membrane</keyword>
<dbReference type="InterPro" id="IPR011923">
    <property type="entry name" value="RodA/MrdB"/>
</dbReference>
<feature type="transmembrane region" description="Helical" evidence="6">
    <location>
        <begin position="124"/>
        <end position="143"/>
    </location>
</feature>
<protein>
    <recommendedName>
        <fullName evidence="6">Peptidoglycan glycosyltransferase RodA</fullName>
        <shortName evidence="6">PGT</shortName>
        <ecNumber evidence="6">2.4.99.28</ecNumber>
    </recommendedName>
    <alternativeName>
        <fullName evidence="6">Cell elongation protein RodA</fullName>
    </alternativeName>
    <alternativeName>
        <fullName evidence="6">Cell wall polymerase</fullName>
    </alternativeName>
    <alternativeName>
        <fullName evidence="6">Peptidoglycan polymerase</fullName>
        <shortName evidence="6">PG polymerase</shortName>
    </alternativeName>
</protein>
<dbReference type="Proteomes" id="UP000239549">
    <property type="component" value="Unassembled WGS sequence"/>
</dbReference>
<dbReference type="NCBIfam" id="TIGR02210">
    <property type="entry name" value="rodA_shape"/>
    <property type="match status" value="1"/>
</dbReference>
<evidence type="ECO:0000256" key="4">
    <source>
        <dbReference type="ARBA" id="ARBA00022989"/>
    </source>
</evidence>
<keyword evidence="6" id="KW-0328">Glycosyltransferase</keyword>
<dbReference type="HAMAP" id="MF_02079">
    <property type="entry name" value="PGT_RodA"/>
    <property type="match status" value="1"/>
</dbReference>
<keyword evidence="8" id="KW-1185">Reference proteome</keyword>
<dbReference type="OrthoDB" id="9812661at2"/>
<comment type="similarity">
    <text evidence="6">Belongs to the SEDS family. MrdB/RodA subfamily.</text>
</comment>
<comment type="catalytic activity">
    <reaction evidence="6">
        <text>[GlcNAc-(1-&gt;4)-Mur2Ac(oyl-L-Ala-gamma-D-Glu-L-Lys-D-Ala-D-Ala)](n)-di-trans,octa-cis-undecaprenyl diphosphate + beta-D-GlcNAc-(1-&gt;4)-Mur2Ac(oyl-L-Ala-gamma-D-Glu-L-Lys-D-Ala-D-Ala)-di-trans,octa-cis-undecaprenyl diphosphate = [GlcNAc-(1-&gt;4)-Mur2Ac(oyl-L-Ala-gamma-D-Glu-L-Lys-D-Ala-D-Ala)](n+1)-di-trans,octa-cis-undecaprenyl diphosphate + di-trans,octa-cis-undecaprenyl diphosphate + H(+)</text>
        <dbReference type="Rhea" id="RHEA:23708"/>
        <dbReference type="Rhea" id="RHEA-COMP:9602"/>
        <dbReference type="Rhea" id="RHEA-COMP:9603"/>
        <dbReference type="ChEBI" id="CHEBI:15378"/>
        <dbReference type="ChEBI" id="CHEBI:58405"/>
        <dbReference type="ChEBI" id="CHEBI:60033"/>
        <dbReference type="ChEBI" id="CHEBI:78435"/>
        <dbReference type="EC" id="2.4.99.28"/>
    </reaction>
</comment>
<keyword evidence="2 6" id="KW-0812">Transmembrane</keyword>